<accession>A0A250WR37</accession>
<evidence type="ECO:0000313" key="2">
    <source>
        <dbReference type="EMBL" id="GAX73288.1"/>
    </source>
</evidence>
<protein>
    <recommendedName>
        <fullName evidence="4">PI3K/PI4K catalytic domain-containing protein</fullName>
    </recommendedName>
</protein>
<name>A0A250WR37_9CHLO</name>
<proteinExistence type="predicted"/>
<keyword evidence="1" id="KW-0732">Signal</keyword>
<dbReference type="Proteomes" id="UP000232323">
    <property type="component" value="Unassembled WGS sequence"/>
</dbReference>
<gene>
    <name evidence="2" type="ORF">CEUSTIGMA_g742.t1</name>
</gene>
<keyword evidence="3" id="KW-1185">Reference proteome</keyword>
<evidence type="ECO:0000256" key="1">
    <source>
        <dbReference type="SAM" id="SignalP"/>
    </source>
</evidence>
<dbReference type="OrthoDB" id="536015at2759"/>
<feature type="chain" id="PRO_5012964963" description="PI3K/PI4K catalytic domain-containing protein" evidence="1">
    <location>
        <begin position="16"/>
        <end position="445"/>
    </location>
</feature>
<evidence type="ECO:0000313" key="3">
    <source>
        <dbReference type="Proteomes" id="UP000232323"/>
    </source>
</evidence>
<comment type="caution">
    <text evidence="2">The sequence shown here is derived from an EMBL/GenBank/DDBJ whole genome shotgun (WGS) entry which is preliminary data.</text>
</comment>
<dbReference type="AlphaFoldDB" id="A0A250WR37"/>
<feature type="signal peptide" evidence="1">
    <location>
        <begin position="1"/>
        <end position="15"/>
    </location>
</feature>
<organism evidence="2 3">
    <name type="scientific">Chlamydomonas eustigma</name>
    <dbReference type="NCBI Taxonomy" id="1157962"/>
    <lineage>
        <taxon>Eukaryota</taxon>
        <taxon>Viridiplantae</taxon>
        <taxon>Chlorophyta</taxon>
        <taxon>core chlorophytes</taxon>
        <taxon>Chlorophyceae</taxon>
        <taxon>CS clade</taxon>
        <taxon>Chlamydomonadales</taxon>
        <taxon>Chlamydomonadaceae</taxon>
        <taxon>Chlamydomonas</taxon>
    </lineage>
</organism>
<sequence>MIILLIVIAVLNVQAIPHVDECSTCMRCNLDGILPDKPTTPDELIPANFQPSTQSVVDKQTLPACEECRGCTTNLTLLVKSGSKVMWGREFNDEGGASPNWLFLAPTSKTVSGKAIVKVACIPVSKHDNGMKPKCMAEAAARFAKLYLAIELLAEDCGLTDILPKVWVEPVNGIIPGKGYHIRWLGLWMEQAEGISLENLVRLGKPMMHPNDLLKIMHETVNKTQVVHAAIFDLLTSQCDRHAQNLFIAENGGIKLIDNERSFYENHWCALDSILLPTTKKYTINVMENSWVHKFKDWGDKVPKCWANVPLLLDYRCYVKDGKIGFNLPEEVKMCLRKVQSMKVEDLELEYGFPDNNTAIAFYNRSMAMLEKGFEFALTEGFPRNPNPWRYKFTPPCCKIKHTDTYRCEHDWNPDTAVPFGDAVGGGDWKRDWPDHGSYVGGSSF</sequence>
<reference evidence="2 3" key="1">
    <citation type="submission" date="2017-08" db="EMBL/GenBank/DDBJ databases">
        <title>Acidophilic green algal genome provides insights into adaptation to an acidic environment.</title>
        <authorList>
            <person name="Hirooka S."/>
            <person name="Hirose Y."/>
            <person name="Kanesaki Y."/>
            <person name="Higuchi S."/>
            <person name="Fujiwara T."/>
            <person name="Onuma R."/>
            <person name="Era A."/>
            <person name="Ohbayashi R."/>
            <person name="Uzuka A."/>
            <person name="Nozaki H."/>
            <person name="Yoshikawa H."/>
            <person name="Miyagishima S.Y."/>
        </authorList>
    </citation>
    <scope>NUCLEOTIDE SEQUENCE [LARGE SCALE GENOMIC DNA]</scope>
    <source>
        <strain evidence="2 3">NIES-2499</strain>
    </source>
</reference>
<evidence type="ECO:0008006" key="4">
    <source>
        <dbReference type="Google" id="ProtNLM"/>
    </source>
</evidence>
<dbReference type="EMBL" id="BEGY01000003">
    <property type="protein sequence ID" value="GAX73288.1"/>
    <property type="molecule type" value="Genomic_DNA"/>
</dbReference>